<dbReference type="PANTHER" id="PTHR11961">
    <property type="entry name" value="CYTOCHROME C"/>
    <property type="match status" value="1"/>
</dbReference>
<organism evidence="9 10">
    <name type="scientific">Paramagnetospirillum magneticum (strain ATCC 700264 / AMB-1)</name>
    <name type="common">Magnetospirillum magneticum</name>
    <dbReference type="NCBI Taxonomy" id="342108"/>
    <lineage>
        <taxon>Bacteria</taxon>
        <taxon>Pseudomonadati</taxon>
        <taxon>Pseudomonadota</taxon>
        <taxon>Alphaproteobacteria</taxon>
        <taxon>Rhodospirillales</taxon>
        <taxon>Magnetospirillaceae</taxon>
        <taxon>Paramagnetospirillum</taxon>
    </lineage>
</organism>
<evidence type="ECO:0000256" key="4">
    <source>
        <dbReference type="ARBA" id="ARBA00022982"/>
    </source>
</evidence>
<evidence type="ECO:0000256" key="1">
    <source>
        <dbReference type="ARBA" id="ARBA00022448"/>
    </source>
</evidence>
<dbReference type="InterPro" id="IPR002327">
    <property type="entry name" value="Cyt_c_1A/1B"/>
</dbReference>
<dbReference type="Pfam" id="PF00034">
    <property type="entry name" value="Cytochrom_C"/>
    <property type="match status" value="1"/>
</dbReference>
<keyword evidence="5 6" id="KW-0408">Iron</keyword>
<accession>Q2W1P5</accession>
<gene>
    <name evidence="9" type="ordered locus">amb3426</name>
</gene>
<dbReference type="PRINTS" id="PR00604">
    <property type="entry name" value="CYTCHRMECIAB"/>
</dbReference>
<name>Q2W1P5_PARM1</name>
<feature type="signal peptide" evidence="7">
    <location>
        <begin position="1"/>
        <end position="20"/>
    </location>
</feature>
<keyword evidence="3 6" id="KW-0479">Metal-binding</keyword>
<keyword evidence="1" id="KW-0813">Transport</keyword>
<reference evidence="9 10" key="1">
    <citation type="journal article" date="2005" name="DNA Res.">
        <title>Complete genome sequence of the facultative anaerobic magnetotactic bacterium Magnetospirillum sp. strain AMB-1.</title>
        <authorList>
            <person name="Matsunaga T."/>
            <person name="Okamura Y."/>
            <person name="Fukuda Y."/>
            <person name="Wahyudi A.T."/>
            <person name="Murase Y."/>
            <person name="Takeyama H."/>
        </authorList>
    </citation>
    <scope>NUCLEOTIDE SEQUENCE [LARGE SCALE GENOMIC DNA]</scope>
    <source>
        <strain evidence="10">ATCC 700264 / AMB-1</strain>
    </source>
</reference>
<protein>
    <submittedName>
        <fullName evidence="9">Cytochrome C2, iso-2</fullName>
    </submittedName>
</protein>
<dbReference type="GO" id="GO:0009055">
    <property type="term" value="F:electron transfer activity"/>
    <property type="evidence" value="ECO:0007669"/>
    <property type="project" value="InterPro"/>
</dbReference>
<dbReference type="EMBL" id="AP007255">
    <property type="protein sequence ID" value="BAE52230.1"/>
    <property type="molecule type" value="Genomic_DNA"/>
</dbReference>
<keyword evidence="7" id="KW-0732">Signal</keyword>
<dbReference type="HOGENOM" id="CLU_060944_2_0_5"/>
<sequence>MKLQLAAFAAALALAGTALAAEPPAAFSACKTCHKVEAGANGIGPSLHGVAGSKAGTAAAGFKYSPALTGWGKSWDDANLAAYIANPKDTIPGNKMVFAGLKNPADVSAMVEYLKTLK</sequence>
<dbReference type="AlphaFoldDB" id="Q2W1P5"/>
<dbReference type="InterPro" id="IPR036909">
    <property type="entry name" value="Cyt_c-like_dom_sf"/>
</dbReference>
<evidence type="ECO:0000256" key="3">
    <source>
        <dbReference type="ARBA" id="ARBA00022723"/>
    </source>
</evidence>
<dbReference type="SUPFAM" id="SSF46626">
    <property type="entry name" value="Cytochrome c"/>
    <property type="match status" value="1"/>
</dbReference>
<evidence type="ECO:0000259" key="8">
    <source>
        <dbReference type="PROSITE" id="PS51007"/>
    </source>
</evidence>
<keyword evidence="2 6" id="KW-0349">Heme</keyword>
<proteinExistence type="predicted"/>
<feature type="chain" id="PRO_5004217837" evidence="7">
    <location>
        <begin position="21"/>
        <end position="118"/>
    </location>
</feature>
<dbReference type="STRING" id="342108.amb3426"/>
<dbReference type="KEGG" id="mag:amb3426"/>
<dbReference type="Proteomes" id="UP000007058">
    <property type="component" value="Chromosome"/>
</dbReference>
<dbReference type="RefSeq" id="WP_011385786.1">
    <property type="nucleotide sequence ID" value="NC_007626.1"/>
</dbReference>
<dbReference type="GO" id="GO:0046872">
    <property type="term" value="F:metal ion binding"/>
    <property type="evidence" value="ECO:0007669"/>
    <property type="project" value="UniProtKB-KW"/>
</dbReference>
<evidence type="ECO:0000313" key="10">
    <source>
        <dbReference type="Proteomes" id="UP000007058"/>
    </source>
</evidence>
<evidence type="ECO:0000256" key="2">
    <source>
        <dbReference type="ARBA" id="ARBA00022617"/>
    </source>
</evidence>
<evidence type="ECO:0000313" key="9">
    <source>
        <dbReference type="EMBL" id="BAE52230.1"/>
    </source>
</evidence>
<dbReference type="Gene3D" id="1.10.760.10">
    <property type="entry name" value="Cytochrome c-like domain"/>
    <property type="match status" value="1"/>
</dbReference>
<feature type="domain" description="Cytochrome c" evidence="8">
    <location>
        <begin position="18"/>
        <end position="118"/>
    </location>
</feature>
<evidence type="ECO:0000256" key="7">
    <source>
        <dbReference type="SAM" id="SignalP"/>
    </source>
</evidence>
<dbReference type="PROSITE" id="PS51007">
    <property type="entry name" value="CYTC"/>
    <property type="match status" value="1"/>
</dbReference>
<dbReference type="OrthoDB" id="9805828at2"/>
<evidence type="ECO:0000256" key="6">
    <source>
        <dbReference type="PROSITE-ProRule" id="PRU00433"/>
    </source>
</evidence>
<dbReference type="GO" id="GO:0020037">
    <property type="term" value="F:heme binding"/>
    <property type="evidence" value="ECO:0007669"/>
    <property type="project" value="InterPro"/>
</dbReference>
<keyword evidence="4" id="KW-0249">Electron transport</keyword>
<evidence type="ECO:0000256" key="5">
    <source>
        <dbReference type="ARBA" id="ARBA00023004"/>
    </source>
</evidence>
<keyword evidence="10" id="KW-1185">Reference proteome</keyword>
<dbReference type="InterPro" id="IPR009056">
    <property type="entry name" value="Cyt_c-like_dom"/>
</dbReference>